<evidence type="ECO:0000256" key="1">
    <source>
        <dbReference type="ARBA" id="ARBA00008987"/>
    </source>
</evidence>
<dbReference type="PIRSF" id="PIRSF000077">
    <property type="entry name" value="Thioredoxin"/>
    <property type="match status" value="1"/>
</dbReference>
<name>A0A563VJF4_9CYAN</name>
<sequence>MSINIEATYVQENEFDQLITNNDLVVVDYTAVWCGPCRVVAPLMDRLATEYQGKAAVVKVDLDKSPDNAKKYGVRSIPTVLIFKNGEVAETLVGKASYEIFSNAVEKQLKL</sequence>
<feature type="domain" description="Thioredoxin" evidence="10">
    <location>
        <begin position="1"/>
        <end position="110"/>
    </location>
</feature>
<evidence type="ECO:0000256" key="3">
    <source>
        <dbReference type="ARBA" id="ARBA00022982"/>
    </source>
</evidence>
<dbReference type="Pfam" id="PF00085">
    <property type="entry name" value="Thioredoxin"/>
    <property type="match status" value="1"/>
</dbReference>
<organism evidence="11 12">
    <name type="scientific">Hyella patelloides LEGE 07179</name>
    <dbReference type="NCBI Taxonomy" id="945734"/>
    <lineage>
        <taxon>Bacteria</taxon>
        <taxon>Bacillati</taxon>
        <taxon>Cyanobacteriota</taxon>
        <taxon>Cyanophyceae</taxon>
        <taxon>Pleurocapsales</taxon>
        <taxon>Hyellaceae</taxon>
        <taxon>Hyella</taxon>
    </lineage>
</organism>
<keyword evidence="2" id="KW-0813">Transport</keyword>
<dbReference type="FunFam" id="3.40.30.10:FF:000001">
    <property type="entry name" value="Thioredoxin"/>
    <property type="match status" value="1"/>
</dbReference>
<feature type="active site" description="Nucleophile" evidence="8">
    <location>
        <position position="34"/>
    </location>
</feature>
<evidence type="ECO:0000256" key="6">
    <source>
        <dbReference type="NCBIfam" id="TIGR01068"/>
    </source>
</evidence>
<keyword evidence="12" id="KW-1185">Reference proteome</keyword>
<dbReference type="PANTHER" id="PTHR45663:SF11">
    <property type="entry name" value="GEO12009P1"/>
    <property type="match status" value="1"/>
</dbReference>
<evidence type="ECO:0000256" key="2">
    <source>
        <dbReference type="ARBA" id="ARBA00022448"/>
    </source>
</evidence>
<dbReference type="NCBIfam" id="TIGR01068">
    <property type="entry name" value="thioredoxin"/>
    <property type="match status" value="1"/>
</dbReference>
<dbReference type="InterPro" id="IPR005746">
    <property type="entry name" value="Thioredoxin"/>
</dbReference>
<dbReference type="PROSITE" id="PS51352">
    <property type="entry name" value="THIOREDOXIN_2"/>
    <property type="match status" value="1"/>
</dbReference>
<proteinExistence type="inferred from homology"/>
<dbReference type="PRINTS" id="PR00421">
    <property type="entry name" value="THIOREDOXIN"/>
</dbReference>
<dbReference type="OrthoDB" id="530955at2"/>
<evidence type="ECO:0000256" key="4">
    <source>
        <dbReference type="ARBA" id="ARBA00023157"/>
    </source>
</evidence>
<dbReference type="Proteomes" id="UP000320055">
    <property type="component" value="Unassembled WGS sequence"/>
</dbReference>
<keyword evidence="5 9" id="KW-0676">Redox-active center</keyword>
<evidence type="ECO:0000256" key="9">
    <source>
        <dbReference type="PIRSR" id="PIRSR000077-4"/>
    </source>
</evidence>
<keyword evidence="3" id="KW-0249">Electron transport</keyword>
<feature type="active site" description="Nucleophile" evidence="8">
    <location>
        <position position="37"/>
    </location>
</feature>
<feature type="disulfide bond" description="Redox-active" evidence="9">
    <location>
        <begin position="34"/>
        <end position="37"/>
    </location>
</feature>
<dbReference type="AlphaFoldDB" id="A0A563VJF4"/>
<evidence type="ECO:0000313" key="12">
    <source>
        <dbReference type="Proteomes" id="UP000320055"/>
    </source>
</evidence>
<dbReference type="InterPro" id="IPR036249">
    <property type="entry name" value="Thioredoxin-like_sf"/>
</dbReference>
<dbReference type="SUPFAM" id="SSF52833">
    <property type="entry name" value="Thioredoxin-like"/>
    <property type="match status" value="1"/>
</dbReference>
<reference evidence="11 12" key="1">
    <citation type="submission" date="2019-01" db="EMBL/GenBank/DDBJ databases">
        <authorList>
            <person name="Brito A."/>
        </authorList>
    </citation>
    <scope>NUCLEOTIDE SEQUENCE [LARGE SCALE GENOMIC DNA]</scope>
    <source>
        <strain evidence="11">1</strain>
    </source>
</reference>
<keyword evidence="4 9" id="KW-1015">Disulfide bond</keyword>
<evidence type="ECO:0000256" key="5">
    <source>
        <dbReference type="ARBA" id="ARBA00023284"/>
    </source>
</evidence>
<evidence type="ECO:0000259" key="10">
    <source>
        <dbReference type="PROSITE" id="PS51352"/>
    </source>
</evidence>
<dbReference type="InterPro" id="IPR013766">
    <property type="entry name" value="Thioredoxin_domain"/>
</dbReference>
<dbReference type="InterPro" id="IPR017937">
    <property type="entry name" value="Thioredoxin_CS"/>
</dbReference>
<feature type="site" description="Contributes to redox potential value" evidence="8">
    <location>
        <position position="35"/>
    </location>
</feature>
<evidence type="ECO:0000256" key="8">
    <source>
        <dbReference type="PIRSR" id="PIRSR000077-1"/>
    </source>
</evidence>
<feature type="site" description="Deprotonates C-terminal active site Cys" evidence="8">
    <location>
        <position position="28"/>
    </location>
</feature>
<dbReference type="CDD" id="cd02947">
    <property type="entry name" value="TRX_family"/>
    <property type="match status" value="1"/>
</dbReference>
<protein>
    <recommendedName>
        <fullName evidence="6 7">Thioredoxin</fullName>
    </recommendedName>
</protein>
<dbReference type="PANTHER" id="PTHR45663">
    <property type="entry name" value="GEO12009P1"/>
    <property type="match status" value="1"/>
</dbReference>
<evidence type="ECO:0000313" key="11">
    <source>
        <dbReference type="EMBL" id="VEP11542.1"/>
    </source>
</evidence>
<dbReference type="GO" id="GO:0015035">
    <property type="term" value="F:protein-disulfide reductase activity"/>
    <property type="evidence" value="ECO:0007669"/>
    <property type="project" value="UniProtKB-UniRule"/>
</dbReference>
<dbReference type="Gene3D" id="3.40.30.10">
    <property type="entry name" value="Glutaredoxin"/>
    <property type="match status" value="1"/>
</dbReference>
<gene>
    <name evidence="11" type="primary">trxA</name>
    <name evidence="11" type="ORF">H1P_1090008</name>
</gene>
<evidence type="ECO:0000256" key="7">
    <source>
        <dbReference type="PIRNR" id="PIRNR000077"/>
    </source>
</evidence>
<dbReference type="EMBL" id="CAACVJ010000012">
    <property type="protein sequence ID" value="VEP11542.1"/>
    <property type="molecule type" value="Genomic_DNA"/>
</dbReference>
<comment type="similarity">
    <text evidence="1 7">Belongs to the thioredoxin family.</text>
</comment>
<accession>A0A563VJF4</accession>
<feature type="site" description="Contributes to redox potential value" evidence="8">
    <location>
        <position position="36"/>
    </location>
</feature>
<dbReference type="PROSITE" id="PS00194">
    <property type="entry name" value="THIOREDOXIN_1"/>
    <property type="match status" value="1"/>
</dbReference>
<dbReference type="GO" id="GO:0005737">
    <property type="term" value="C:cytoplasm"/>
    <property type="evidence" value="ECO:0007669"/>
    <property type="project" value="TreeGrafter"/>
</dbReference>
<dbReference type="RefSeq" id="WP_144869147.1">
    <property type="nucleotide sequence ID" value="NZ_LR213865.1"/>
</dbReference>